<accession>A0ACC1RQ09</accession>
<name>A0ACC1RQ09_9APHY</name>
<proteinExistence type="predicted"/>
<evidence type="ECO:0000313" key="1">
    <source>
        <dbReference type="EMBL" id="KAJ3524117.1"/>
    </source>
</evidence>
<comment type="caution">
    <text evidence="1">The sequence shown here is derived from an EMBL/GenBank/DDBJ whole genome shotgun (WGS) entry which is preliminary data.</text>
</comment>
<organism evidence="1 2">
    <name type="scientific">Phlebia brevispora</name>
    <dbReference type="NCBI Taxonomy" id="194682"/>
    <lineage>
        <taxon>Eukaryota</taxon>
        <taxon>Fungi</taxon>
        <taxon>Dikarya</taxon>
        <taxon>Basidiomycota</taxon>
        <taxon>Agaricomycotina</taxon>
        <taxon>Agaricomycetes</taxon>
        <taxon>Polyporales</taxon>
        <taxon>Meruliaceae</taxon>
        <taxon>Phlebia</taxon>
    </lineage>
</organism>
<reference evidence="1" key="1">
    <citation type="submission" date="2022-07" db="EMBL/GenBank/DDBJ databases">
        <title>Genome Sequence of Phlebia brevispora.</title>
        <authorList>
            <person name="Buettner E."/>
        </authorList>
    </citation>
    <scope>NUCLEOTIDE SEQUENCE</scope>
    <source>
        <strain evidence="1">MPL23</strain>
    </source>
</reference>
<gene>
    <name evidence="1" type="ORF">NM688_g8616</name>
</gene>
<dbReference type="EMBL" id="JANHOG010002371">
    <property type="protein sequence ID" value="KAJ3524117.1"/>
    <property type="molecule type" value="Genomic_DNA"/>
</dbReference>
<sequence length="365" mass="39913">MRLKPSSRINFSLAGLLALADISTIKQRIALQGSSYILDTLLLVPGIHTQQEAPKVNGGELPKTCAMTTGYVFRTENQATVNYFQKIAKKGSLTTVEVESEKDRFPLFRVLFPIGDTIPSLLYFAGISLTVTSLSLLILFRDFWAMGILLILMFSQLVNTVLTRRRAQIGWKGQLEPGVHGDLLIVLEDDACIRMRGLTDDLKAVTAGQWMRELNTIEGYLSSSATMLVYIAAALSPNSSAKGGLCLAVLLLTSVAMLGLCNTMTQELHMFGRRVHIVEGPKKYKSEKEMVAALLKEPTMKCTSWVISMGFVKNEEELEALKNGPSEPVAGPSTHPSMLVEEEASETTALLGSSRGERSSTTYTG</sequence>
<protein>
    <submittedName>
        <fullName evidence="1">Uncharacterized protein</fullName>
    </submittedName>
</protein>
<dbReference type="Proteomes" id="UP001148662">
    <property type="component" value="Unassembled WGS sequence"/>
</dbReference>
<keyword evidence="2" id="KW-1185">Reference proteome</keyword>
<evidence type="ECO:0000313" key="2">
    <source>
        <dbReference type="Proteomes" id="UP001148662"/>
    </source>
</evidence>